<dbReference type="SMR" id="A0A8T8M0N9"/>
<reference evidence="1" key="2">
    <citation type="submission" date="2021-04" db="EMBL/GenBank/DDBJ databases">
        <title>A complete genome sequence for Pseudomonas syringae Cit7.</title>
        <authorList>
            <person name="Baltrus D.A."/>
        </authorList>
    </citation>
    <scope>NUCLEOTIDE SEQUENCE</scope>
    <source>
        <strain evidence="1">Cit 7</strain>
    </source>
</reference>
<dbReference type="Pfam" id="PF17914">
    <property type="entry name" value="HopA1"/>
    <property type="match status" value="1"/>
</dbReference>
<accession>A0A8T8M0N9</accession>
<sequence>MNPIHARFSSVEALRHSNVDIQAIKSEGQLEVNGKRYEIRAAADGSIAVLRPDQQSKADKFFKGAAHLIGGQSQRAQIAQVLNEKAAAVPRLDRMLGRRFDLEKGGSSAVGAAIKAADSRLTSKQTFASFQQWAEKAEALGRDTEIGIYMIYKRDTPDTTPMNAAEQEHYLETLQALDNKKNLIIRPQIHDDREEEELDLGRYIAEDRNARTGFFRMVPKDQRAPETNSGRLTIGVEPKYGAQLALAMATLMDKHKSVTQGKVVGPAKYGQQTDSAILYINGDLAKAVKLGEKLKKLSGIPPEGFVEHTPLSMQSTGLGLSYAESVEGQPSSHGQARTHVIMDALKGQGPMENRLKMALAERGYDPENPALRARN</sequence>
<protein>
    <submittedName>
        <fullName evidence="1">Protein hrmA</fullName>
    </submittedName>
</protein>
<evidence type="ECO:0000313" key="2">
    <source>
        <dbReference type="Proteomes" id="UP000005924"/>
    </source>
</evidence>
<dbReference type="Gene3D" id="6.10.20.120">
    <property type="match status" value="1"/>
</dbReference>
<reference evidence="1" key="1">
    <citation type="journal article" date="2011" name="PLoS Pathog.">
        <title>Dynamic evolution of pathogenicity revealed by sequencing and comparative genomics of 19 Pseudomonas syringae isolates.</title>
        <authorList>
            <person name="Baltrus D.A."/>
            <person name="Nishimura M.T."/>
            <person name="Romanchuk A."/>
            <person name="Chang J.H."/>
            <person name="Mukhtar M.S."/>
            <person name="Cherkis K."/>
            <person name="Roach J."/>
            <person name="Grant S.R."/>
            <person name="Jones C.D."/>
            <person name="Dangl J.L."/>
        </authorList>
    </citation>
    <scope>NUCLEOTIDE SEQUENCE</scope>
    <source>
        <strain evidence="1">Cit 7</strain>
    </source>
</reference>
<dbReference type="RefSeq" id="WP_003365117.1">
    <property type="nucleotide sequence ID" value="NZ_CP073636.1"/>
</dbReference>
<name>A0A8T8M0N9_PSESX</name>
<dbReference type="Proteomes" id="UP000005924">
    <property type="component" value="Chromosome"/>
</dbReference>
<organism evidence="1 2">
    <name type="scientific">Pseudomonas syringae Cit 7</name>
    <dbReference type="NCBI Taxonomy" id="629264"/>
    <lineage>
        <taxon>Bacteria</taxon>
        <taxon>Pseudomonadati</taxon>
        <taxon>Pseudomonadota</taxon>
        <taxon>Gammaproteobacteria</taxon>
        <taxon>Pseudomonadales</taxon>
        <taxon>Pseudomonadaceae</taxon>
        <taxon>Pseudomonas</taxon>
        <taxon>Pseudomonas syringae</taxon>
    </lineage>
</organism>
<proteinExistence type="predicted"/>
<dbReference type="InterPro" id="IPR040871">
    <property type="entry name" value="HopA1"/>
</dbReference>
<evidence type="ECO:0000313" key="1">
    <source>
        <dbReference type="EMBL" id="QUP67147.1"/>
    </source>
</evidence>
<dbReference type="EMBL" id="CP073636">
    <property type="protein sequence ID" value="QUP67147.1"/>
    <property type="molecule type" value="Genomic_DNA"/>
</dbReference>
<dbReference type="AlphaFoldDB" id="A0A8T8M0N9"/>
<gene>
    <name evidence="1" type="ORF">PSYCIT7_005745</name>
</gene>